<accession>A0A671WJY0</accession>
<dbReference type="PANTHER" id="PTHR24064">
    <property type="entry name" value="SOLUTE CARRIER FAMILY 22 MEMBER"/>
    <property type="match status" value="1"/>
</dbReference>
<dbReference type="AlphaFoldDB" id="A0A671WJY0"/>
<evidence type="ECO:0000256" key="3">
    <source>
        <dbReference type="ARBA" id="ARBA00022989"/>
    </source>
</evidence>
<feature type="transmembrane region" description="Helical" evidence="5">
    <location>
        <begin position="228"/>
        <end position="251"/>
    </location>
</feature>
<sequence length="527" mass="59127">MKDYDDSIAFLGHWGRFQQAVFFLLCASIVPNGFGVFFTVFLTDTPLHHCLVPEVNLSQAWRDATIPIEVVDGKQELSSCSRYRLDVVRNLSAQGLVPGRDVNLTDLEQEGCVDGWSYSKDIYQSTIVSEFDLVCSDQWKQPFTTTLLLLGVVFGSFVSGQLSDRFGRKPVLFATMAVQTFFTIVQIFSPSWTVFSILFFMSGLGQISNYISGFVLGAEILTGNVRDLFSTMGISLGFAVGYMLLPLFAYFLRDWKSLLLGLSLPCFAYIPLWWFIPESPRWLLSQGRLEEAEAIIRHAAKINKVEAPQVIFEDYSIYYLCLLRLTLSTGYFGLSLNTPQLHANPYISCFISAAVEVPAYISCWLAQCYLPRRVSVISFLLLEAVSLYSIQLVPQSLSYLSFALEMLGKFAVSASSTLMYAYTAELYPTVLRNTATGTCCTVSRVGSCLTPFLLKLGLYFKYLPNIILGTLAAVSAFAAFFLPESFGQPLPQTIEQMFKLKRWVTKGTHASSYVHFISILVYFINYK</sequence>
<evidence type="ECO:0000313" key="8">
    <source>
        <dbReference type="Proteomes" id="UP000472265"/>
    </source>
</evidence>
<keyword evidence="8" id="KW-1185">Reference proteome</keyword>
<evidence type="ECO:0000256" key="1">
    <source>
        <dbReference type="ARBA" id="ARBA00004141"/>
    </source>
</evidence>
<feature type="transmembrane region" description="Helical" evidence="5">
    <location>
        <begin position="462"/>
        <end position="482"/>
    </location>
</feature>
<evidence type="ECO:0000256" key="4">
    <source>
        <dbReference type="ARBA" id="ARBA00023136"/>
    </source>
</evidence>
<evidence type="ECO:0000256" key="5">
    <source>
        <dbReference type="SAM" id="Phobius"/>
    </source>
</evidence>
<reference evidence="7" key="3">
    <citation type="submission" date="2025-09" db="UniProtKB">
        <authorList>
            <consortium name="Ensembl"/>
        </authorList>
    </citation>
    <scope>IDENTIFICATION</scope>
</reference>
<feature type="transmembrane region" description="Helical" evidence="5">
    <location>
        <begin position="316"/>
        <end position="334"/>
    </location>
</feature>
<keyword evidence="2 5" id="KW-0812">Transmembrane</keyword>
<dbReference type="Gene3D" id="1.20.1250.20">
    <property type="entry name" value="MFS general substrate transporter like domains"/>
    <property type="match status" value="1"/>
</dbReference>
<dbReference type="GO" id="GO:0022857">
    <property type="term" value="F:transmembrane transporter activity"/>
    <property type="evidence" value="ECO:0007669"/>
    <property type="project" value="InterPro"/>
</dbReference>
<dbReference type="InterPro" id="IPR005829">
    <property type="entry name" value="Sugar_transporter_CS"/>
</dbReference>
<dbReference type="InterPro" id="IPR036259">
    <property type="entry name" value="MFS_trans_sf"/>
</dbReference>
<keyword evidence="3 5" id="KW-1133">Transmembrane helix</keyword>
<dbReference type="Ensembl" id="ENSSAUT00010040329.1">
    <property type="protein sequence ID" value="ENSSAUP00010038258.1"/>
    <property type="gene ID" value="ENSSAUG00010015959.1"/>
</dbReference>
<dbReference type="Proteomes" id="UP000472265">
    <property type="component" value="Chromosome 13"/>
</dbReference>
<evidence type="ECO:0000313" key="7">
    <source>
        <dbReference type="Ensembl" id="ENSSAUP00010038258.1"/>
    </source>
</evidence>
<dbReference type="PROSITE" id="PS50850">
    <property type="entry name" value="MFS"/>
    <property type="match status" value="1"/>
</dbReference>
<feature type="transmembrane region" description="Helical" evidence="5">
    <location>
        <begin position="503"/>
        <end position="524"/>
    </location>
</feature>
<dbReference type="PROSITE" id="PS00216">
    <property type="entry name" value="SUGAR_TRANSPORT_1"/>
    <property type="match status" value="1"/>
</dbReference>
<feature type="domain" description="Major facilitator superfamily (MFS) profile" evidence="6">
    <location>
        <begin position="87"/>
        <end position="487"/>
    </location>
</feature>
<dbReference type="InterPro" id="IPR020846">
    <property type="entry name" value="MFS_dom"/>
</dbReference>
<dbReference type="SUPFAM" id="SSF103473">
    <property type="entry name" value="MFS general substrate transporter"/>
    <property type="match status" value="1"/>
</dbReference>
<feature type="transmembrane region" description="Helical" evidence="5">
    <location>
        <begin position="258"/>
        <end position="276"/>
    </location>
</feature>
<comment type="subcellular location">
    <subcellularLocation>
        <location evidence="1">Membrane</location>
        <topology evidence="1">Multi-pass membrane protein</topology>
    </subcellularLocation>
</comment>
<dbReference type="GO" id="GO:0016020">
    <property type="term" value="C:membrane"/>
    <property type="evidence" value="ECO:0007669"/>
    <property type="project" value="UniProtKB-SubCell"/>
</dbReference>
<feature type="transmembrane region" description="Helical" evidence="5">
    <location>
        <begin position="143"/>
        <end position="159"/>
    </location>
</feature>
<dbReference type="Pfam" id="PF00083">
    <property type="entry name" value="Sugar_tr"/>
    <property type="match status" value="1"/>
</dbReference>
<reference evidence="7" key="1">
    <citation type="submission" date="2021-04" db="EMBL/GenBank/DDBJ databases">
        <authorList>
            <consortium name="Wellcome Sanger Institute Data Sharing"/>
        </authorList>
    </citation>
    <scope>NUCLEOTIDE SEQUENCE [LARGE SCALE GENOMIC DNA]</scope>
</reference>
<gene>
    <name evidence="7" type="primary">LOC115593548</name>
</gene>
<evidence type="ECO:0000256" key="2">
    <source>
        <dbReference type="ARBA" id="ARBA00022692"/>
    </source>
</evidence>
<feature type="transmembrane region" description="Helical" evidence="5">
    <location>
        <begin position="20"/>
        <end position="42"/>
    </location>
</feature>
<name>A0A671WJY0_SPAAU</name>
<dbReference type="InterPro" id="IPR005828">
    <property type="entry name" value="MFS_sugar_transport-like"/>
</dbReference>
<organism evidence="7 8">
    <name type="scientific">Sparus aurata</name>
    <name type="common">Gilthead sea bream</name>
    <dbReference type="NCBI Taxonomy" id="8175"/>
    <lineage>
        <taxon>Eukaryota</taxon>
        <taxon>Metazoa</taxon>
        <taxon>Chordata</taxon>
        <taxon>Craniata</taxon>
        <taxon>Vertebrata</taxon>
        <taxon>Euteleostomi</taxon>
        <taxon>Actinopterygii</taxon>
        <taxon>Neopterygii</taxon>
        <taxon>Teleostei</taxon>
        <taxon>Neoteleostei</taxon>
        <taxon>Acanthomorphata</taxon>
        <taxon>Eupercaria</taxon>
        <taxon>Spariformes</taxon>
        <taxon>Sparidae</taxon>
        <taxon>Sparus</taxon>
    </lineage>
</organism>
<protein>
    <recommendedName>
        <fullName evidence="6">Major facilitator superfamily (MFS) profile domain-containing protein</fullName>
    </recommendedName>
</protein>
<reference evidence="7" key="2">
    <citation type="submission" date="2025-08" db="UniProtKB">
        <authorList>
            <consortium name="Ensembl"/>
        </authorList>
    </citation>
    <scope>IDENTIFICATION</scope>
</reference>
<proteinExistence type="predicted"/>
<evidence type="ECO:0000259" key="6">
    <source>
        <dbReference type="PROSITE" id="PS50850"/>
    </source>
</evidence>
<dbReference type="GeneTree" id="ENSGT00940000163251"/>
<keyword evidence="4 5" id="KW-0472">Membrane</keyword>